<dbReference type="PANTHER" id="PTHR33692:SF1">
    <property type="entry name" value="RIBOSOME MATURATION FACTOR RIMM"/>
    <property type="match status" value="1"/>
</dbReference>
<dbReference type="GO" id="GO:0042274">
    <property type="term" value="P:ribosomal small subunit biogenesis"/>
    <property type="evidence" value="ECO:0007669"/>
    <property type="project" value="UniProtKB-UniRule"/>
</dbReference>
<dbReference type="RefSeq" id="WP_132087007.1">
    <property type="nucleotide sequence ID" value="NZ_JANKAQ010000005.1"/>
</dbReference>
<dbReference type="PANTHER" id="PTHR33692">
    <property type="entry name" value="RIBOSOME MATURATION FACTOR RIMM"/>
    <property type="match status" value="1"/>
</dbReference>
<protein>
    <recommendedName>
        <fullName evidence="5">Ribosome maturation factor RimM</fullName>
    </recommendedName>
</protein>
<keyword evidence="1 5" id="KW-0963">Cytoplasm</keyword>
<evidence type="ECO:0000259" key="6">
    <source>
        <dbReference type="Pfam" id="PF01782"/>
    </source>
</evidence>
<comment type="caution">
    <text evidence="8">The sequence shown here is derived from an EMBL/GenBank/DDBJ whole genome shotgun (WGS) entry which is preliminary data.</text>
</comment>
<evidence type="ECO:0000256" key="3">
    <source>
        <dbReference type="ARBA" id="ARBA00022552"/>
    </source>
</evidence>
<evidence type="ECO:0000313" key="9">
    <source>
        <dbReference type="Proteomes" id="UP000295711"/>
    </source>
</evidence>
<dbReference type="InterPro" id="IPR011961">
    <property type="entry name" value="RimM"/>
</dbReference>
<dbReference type="OrthoDB" id="9810331at2"/>
<keyword evidence="3 5" id="KW-0698">rRNA processing</keyword>
<dbReference type="SUPFAM" id="SSF50346">
    <property type="entry name" value="PRC-barrel domain"/>
    <property type="match status" value="1"/>
</dbReference>
<dbReference type="EMBL" id="SLXA01000001">
    <property type="protein sequence ID" value="TCO86231.1"/>
    <property type="molecule type" value="Genomic_DNA"/>
</dbReference>
<dbReference type="Pfam" id="PF24986">
    <property type="entry name" value="PRC_RimM"/>
    <property type="match status" value="1"/>
</dbReference>
<dbReference type="InterPro" id="IPR036976">
    <property type="entry name" value="RimM_N_sf"/>
</dbReference>
<dbReference type="Gene3D" id="2.30.30.240">
    <property type="entry name" value="PRC-barrel domain"/>
    <property type="match status" value="1"/>
</dbReference>
<evidence type="ECO:0000256" key="1">
    <source>
        <dbReference type="ARBA" id="ARBA00022490"/>
    </source>
</evidence>
<keyword evidence="4 5" id="KW-0143">Chaperone</keyword>
<comment type="similarity">
    <text evidence="5">Belongs to the RimM family.</text>
</comment>
<dbReference type="InterPro" id="IPR009000">
    <property type="entry name" value="Transl_B-barrel_sf"/>
</dbReference>
<proteinExistence type="inferred from homology"/>
<dbReference type="Pfam" id="PF01782">
    <property type="entry name" value="RimM"/>
    <property type="match status" value="1"/>
</dbReference>
<accession>A0A4R2LF17</accession>
<reference evidence="8 9" key="1">
    <citation type="submission" date="2019-03" db="EMBL/GenBank/DDBJ databases">
        <title>Genomic Encyclopedia of Type Strains, Phase IV (KMG-IV): sequencing the most valuable type-strain genomes for metagenomic binning, comparative biology and taxonomic classification.</title>
        <authorList>
            <person name="Goeker M."/>
        </authorList>
    </citation>
    <scope>NUCLEOTIDE SEQUENCE [LARGE SCALE GENOMIC DNA]</scope>
    <source>
        <strain evidence="8 9">DSM 28559</strain>
    </source>
</reference>
<dbReference type="SUPFAM" id="SSF50447">
    <property type="entry name" value="Translation proteins"/>
    <property type="match status" value="1"/>
</dbReference>
<dbReference type="InterPro" id="IPR002676">
    <property type="entry name" value="RimM_N"/>
</dbReference>
<dbReference type="GO" id="GO:0043022">
    <property type="term" value="F:ribosome binding"/>
    <property type="evidence" value="ECO:0007669"/>
    <property type="project" value="InterPro"/>
</dbReference>
<dbReference type="Gene3D" id="2.40.30.60">
    <property type="entry name" value="RimM"/>
    <property type="match status" value="1"/>
</dbReference>
<organism evidence="8 9">
    <name type="scientific">Frisingicoccus caecimuris</name>
    <dbReference type="NCBI Taxonomy" id="1796636"/>
    <lineage>
        <taxon>Bacteria</taxon>
        <taxon>Bacillati</taxon>
        <taxon>Bacillota</taxon>
        <taxon>Clostridia</taxon>
        <taxon>Lachnospirales</taxon>
        <taxon>Lachnospiraceae</taxon>
        <taxon>Frisingicoccus</taxon>
    </lineage>
</organism>
<dbReference type="AlphaFoldDB" id="A0A4R2LF17"/>
<name>A0A4R2LF17_9FIRM</name>
<evidence type="ECO:0000256" key="5">
    <source>
        <dbReference type="HAMAP-Rule" id="MF_00014"/>
    </source>
</evidence>
<dbReference type="Proteomes" id="UP000295711">
    <property type="component" value="Unassembled WGS sequence"/>
</dbReference>
<evidence type="ECO:0000259" key="7">
    <source>
        <dbReference type="Pfam" id="PF24986"/>
    </source>
</evidence>
<keyword evidence="2 5" id="KW-0690">Ribosome biogenesis</keyword>
<feature type="domain" description="Ribosome maturation factor RimM PRC barrel" evidence="7">
    <location>
        <begin position="100"/>
        <end position="165"/>
    </location>
</feature>
<comment type="domain">
    <text evidence="5">The PRC barrel domain binds ribosomal protein uS19.</text>
</comment>
<sequence>MEEYLRVGVISNTHGVRGEVKIFPTTDDIGRFKKLKQCVIDTGREYVAVEVESCKFFKQTPILKFKSIDQLNDVERYKGKDLLVHREHAVKLEKNEFFIIDLIGLKVESDEGMDIGTLTDVLQTGANDVFVVKTAEGEEVLIPYIEQCVPDIRPETGKITVHLLPGLLDLNRK</sequence>
<evidence type="ECO:0000256" key="4">
    <source>
        <dbReference type="ARBA" id="ARBA00023186"/>
    </source>
</evidence>
<dbReference type="NCBIfam" id="TIGR02273">
    <property type="entry name" value="16S_RimM"/>
    <property type="match status" value="1"/>
</dbReference>
<dbReference type="InterPro" id="IPR056792">
    <property type="entry name" value="PRC_RimM"/>
</dbReference>
<dbReference type="GO" id="GO:0005737">
    <property type="term" value="C:cytoplasm"/>
    <property type="evidence" value="ECO:0007669"/>
    <property type="project" value="UniProtKB-SubCell"/>
</dbReference>
<comment type="subunit">
    <text evidence="5">Binds ribosomal protein uS19.</text>
</comment>
<dbReference type="HAMAP" id="MF_00014">
    <property type="entry name" value="Ribosome_mat_RimM"/>
    <property type="match status" value="1"/>
</dbReference>
<dbReference type="GO" id="GO:0005840">
    <property type="term" value="C:ribosome"/>
    <property type="evidence" value="ECO:0007669"/>
    <property type="project" value="InterPro"/>
</dbReference>
<keyword evidence="9" id="KW-1185">Reference proteome</keyword>
<evidence type="ECO:0000313" key="8">
    <source>
        <dbReference type="EMBL" id="TCO86231.1"/>
    </source>
</evidence>
<feature type="domain" description="RimM N-terminal" evidence="6">
    <location>
        <begin position="7"/>
        <end position="87"/>
    </location>
</feature>
<dbReference type="InterPro" id="IPR011033">
    <property type="entry name" value="PRC_barrel-like_sf"/>
</dbReference>
<evidence type="ECO:0000256" key="2">
    <source>
        <dbReference type="ARBA" id="ARBA00022517"/>
    </source>
</evidence>
<comment type="function">
    <text evidence="5">An accessory protein needed during the final step in the assembly of 30S ribosomal subunit, possibly for assembly of the head region. Essential for efficient processing of 16S rRNA. May be needed both before and after RbfA during the maturation of 16S rRNA. It has affinity for free ribosomal 30S subunits but not for 70S ribosomes.</text>
</comment>
<gene>
    <name evidence="5" type="primary">rimM</name>
    <name evidence="8" type="ORF">EV212_10111</name>
</gene>
<comment type="subcellular location">
    <subcellularLocation>
        <location evidence="5">Cytoplasm</location>
    </subcellularLocation>
</comment>
<dbReference type="GO" id="GO:0006364">
    <property type="term" value="P:rRNA processing"/>
    <property type="evidence" value="ECO:0007669"/>
    <property type="project" value="UniProtKB-UniRule"/>
</dbReference>